<feature type="region of interest" description="Disordered" evidence="1">
    <location>
        <begin position="52"/>
        <end position="76"/>
    </location>
</feature>
<evidence type="ECO:0000313" key="3">
    <source>
        <dbReference type="Proteomes" id="UP001299265"/>
    </source>
</evidence>
<evidence type="ECO:0000256" key="1">
    <source>
        <dbReference type="SAM" id="MobiDB-lite"/>
    </source>
</evidence>
<comment type="caution">
    <text evidence="2">The sequence shown here is derived from an EMBL/GenBank/DDBJ whole genome shotgun (WGS) entry which is preliminary data.</text>
</comment>
<proteinExistence type="predicted"/>
<dbReference type="RefSeq" id="WP_231062375.1">
    <property type="nucleotide sequence ID" value="NZ_JAJNOR010000004.1"/>
</dbReference>
<feature type="compositionally biased region" description="Basic and acidic residues" evidence="1">
    <location>
        <begin position="55"/>
        <end position="76"/>
    </location>
</feature>
<name>A0AAP2RIF3_9FIRM</name>
<gene>
    <name evidence="2" type="ORF">LQE92_07530</name>
</gene>
<protein>
    <submittedName>
        <fullName evidence="2">Uncharacterized protein</fullName>
    </submittedName>
</protein>
<sequence length="76" mass="8751">MQKPISMVISELREKVFDSINKSGLNPTIIRFVMKDIYIDIDSQAKVFEQQEEEQYTKKSAPESKESIAPDDKINS</sequence>
<reference evidence="2 3" key="1">
    <citation type="submission" date="2021-11" db="EMBL/GenBank/DDBJ databases">
        <title>Lacrimispora sp. nov. NSJ-141 isolated from human feces.</title>
        <authorList>
            <person name="Abdugheni R."/>
        </authorList>
    </citation>
    <scope>NUCLEOTIDE SEQUENCE [LARGE SCALE GENOMIC DNA]</scope>
    <source>
        <strain evidence="2 3">NSJ-141</strain>
    </source>
</reference>
<accession>A0AAP2RIF3</accession>
<keyword evidence="3" id="KW-1185">Reference proteome</keyword>
<organism evidence="2 3">
    <name type="scientific">Lientehia hominis</name>
    <dbReference type="NCBI Taxonomy" id="2897778"/>
    <lineage>
        <taxon>Bacteria</taxon>
        <taxon>Bacillati</taxon>
        <taxon>Bacillota</taxon>
        <taxon>Clostridia</taxon>
        <taxon>Lachnospirales</taxon>
        <taxon>Lachnospiraceae</taxon>
        <taxon>Lientehia</taxon>
    </lineage>
</organism>
<dbReference type="EMBL" id="JAJNOR010000004">
    <property type="protein sequence ID" value="MCD2492481.1"/>
    <property type="molecule type" value="Genomic_DNA"/>
</dbReference>
<dbReference type="Proteomes" id="UP001299265">
    <property type="component" value="Unassembled WGS sequence"/>
</dbReference>
<evidence type="ECO:0000313" key="2">
    <source>
        <dbReference type="EMBL" id="MCD2492481.1"/>
    </source>
</evidence>
<dbReference type="AlphaFoldDB" id="A0AAP2RIF3"/>